<evidence type="ECO:0000256" key="2">
    <source>
        <dbReference type="SAM" id="SignalP"/>
    </source>
</evidence>
<feature type="compositionally biased region" description="Gly residues" evidence="1">
    <location>
        <begin position="83"/>
        <end position="92"/>
    </location>
</feature>
<evidence type="ECO:0000256" key="1">
    <source>
        <dbReference type="SAM" id="MobiDB-lite"/>
    </source>
</evidence>
<feature type="compositionally biased region" description="Basic and acidic residues" evidence="1">
    <location>
        <begin position="62"/>
        <end position="82"/>
    </location>
</feature>
<evidence type="ECO:0000313" key="4">
    <source>
        <dbReference type="Proteomes" id="UP000593765"/>
    </source>
</evidence>
<feature type="region of interest" description="Disordered" evidence="1">
    <location>
        <begin position="62"/>
        <end position="101"/>
    </location>
</feature>
<dbReference type="RefSeq" id="WP_206294051.1">
    <property type="nucleotide sequence ID" value="NZ_CP063458.1"/>
</dbReference>
<sequence>MTRLWAFALLALCASSAEGKVGSSHEHTGGPTASSGAAAEAARELGQGRINGFLGPIIDKIDTTNREKPFEYRRDRADKPDRTGGGGGGGSRGNTNVRNLI</sequence>
<dbReference type="KEGG" id="hbs:IPV69_06180"/>
<feature type="chain" id="PRO_5034657139" description="Secreted protein" evidence="2">
    <location>
        <begin position="20"/>
        <end position="101"/>
    </location>
</feature>
<gene>
    <name evidence="3" type="ORF">IPV69_06180</name>
</gene>
<dbReference type="EMBL" id="CP063458">
    <property type="protein sequence ID" value="QOV90946.1"/>
    <property type="molecule type" value="Genomic_DNA"/>
</dbReference>
<evidence type="ECO:0000313" key="3">
    <source>
        <dbReference type="EMBL" id="QOV90946.1"/>
    </source>
</evidence>
<proteinExistence type="predicted"/>
<feature type="region of interest" description="Disordered" evidence="1">
    <location>
        <begin position="20"/>
        <end position="42"/>
    </location>
</feature>
<keyword evidence="4" id="KW-1185">Reference proteome</keyword>
<feature type="compositionally biased region" description="Low complexity" evidence="1">
    <location>
        <begin position="29"/>
        <end position="42"/>
    </location>
</feature>
<dbReference type="Proteomes" id="UP000593765">
    <property type="component" value="Chromosome"/>
</dbReference>
<accession>A0A7M2WZN7</accession>
<evidence type="ECO:0008006" key="5">
    <source>
        <dbReference type="Google" id="ProtNLM"/>
    </source>
</evidence>
<dbReference type="AlphaFoldDB" id="A0A7M2WZN7"/>
<reference evidence="3 4" key="1">
    <citation type="submission" date="2020-10" db="EMBL/GenBank/DDBJ databases">
        <title>Wide distribution of Phycisphaera-like planctomycetes from WD2101 soil group in peatlands and genome analysis of the first cultivated representative.</title>
        <authorList>
            <person name="Dedysh S.N."/>
            <person name="Beletsky A.V."/>
            <person name="Ivanova A."/>
            <person name="Kulichevskaya I.S."/>
            <person name="Suzina N.E."/>
            <person name="Philippov D.A."/>
            <person name="Rakitin A.L."/>
            <person name="Mardanov A.V."/>
            <person name="Ravin N.V."/>
        </authorList>
    </citation>
    <scope>NUCLEOTIDE SEQUENCE [LARGE SCALE GENOMIC DNA]</scope>
    <source>
        <strain evidence="3 4">M1803</strain>
    </source>
</reference>
<protein>
    <recommendedName>
        <fullName evidence="5">Secreted protein</fullName>
    </recommendedName>
</protein>
<organism evidence="3 4">
    <name type="scientific">Humisphaera borealis</name>
    <dbReference type="NCBI Taxonomy" id="2807512"/>
    <lineage>
        <taxon>Bacteria</taxon>
        <taxon>Pseudomonadati</taxon>
        <taxon>Planctomycetota</taxon>
        <taxon>Phycisphaerae</taxon>
        <taxon>Tepidisphaerales</taxon>
        <taxon>Tepidisphaeraceae</taxon>
        <taxon>Humisphaera</taxon>
    </lineage>
</organism>
<keyword evidence="2" id="KW-0732">Signal</keyword>
<feature type="signal peptide" evidence="2">
    <location>
        <begin position="1"/>
        <end position="19"/>
    </location>
</feature>
<name>A0A7M2WZN7_9BACT</name>